<feature type="transmembrane region" description="Helical" evidence="5">
    <location>
        <begin position="162"/>
        <end position="182"/>
    </location>
</feature>
<keyword evidence="8" id="KW-1185">Reference proteome</keyword>
<dbReference type="GO" id="GO:0022857">
    <property type="term" value="F:transmembrane transporter activity"/>
    <property type="evidence" value="ECO:0007669"/>
    <property type="project" value="InterPro"/>
</dbReference>
<dbReference type="AlphaFoldDB" id="W9XZT6"/>
<dbReference type="Gene3D" id="1.20.1250.20">
    <property type="entry name" value="MFS general substrate transporter like domains"/>
    <property type="match status" value="2"/>
</dbReference>
<dbReference type="HOGENOM" id="CLU_000960_25_2_1"/>
<dbReference type="InterPro" id="IPR036259">
    <property type="entry name" value="MFS_trans_sf"/>
</dbReference>
<dbReference type="GeneID" id="19170778"/>
<gene>
    <name evidence="7" type="ORF">A1O3_06670</name>
</gene>
<dbReference type="SUPFAM" id="SSF103473">
    <property type="entry name" value="MFS general substrate transporter"/>
    <property type="match status" value="1"/>
</dbReference>
<dbReference type="InterPro" id="IPR020846">
    <property type="entry name" value="MFS_dom"/>
</dbReference>
<comment type="caution">
    <text evidence="7">The sequence shown here is derived from an EMBL/GenBank/DDBJ whole genome shotgun (WGS) entry which is preliminary data.</text>
</comment>
<dbReference type="InterPro" id="IPR005829">
    <property type="entry name" value="Sugar_transporter_CS"/>
</dbReference>
<keyword evidence="3 5" id="KW-1133">Transmembrane helix</keyword>
<evidence type="ECO:0000256" key="3">
    <source>
        <dbReference type="ARBA" id="ARBA00022989"/>
    </source>
</evidence>
<dbReference type="InterPro" id="IPR011701">
    <property type="entry name" value="MFS"/>
</dbReference>
<feature type="transmembrane region" description="Helical" evidence="5">
    <location>
        <begin position="336"/>
        <end position="360"/>
    </location>
</feature>
<evidence type="ECO:0000256" key="2">
    <source>
        <dbReference type="ARBA" id="ARBA00022692"/>
    </source>
</evidence>
<feature type="transmembrane region" description="Helical" evidence="5">
    <location>
        <begin position="428"/>
        <end position="455"/>
    </location>
</feature>
<dbReference type="Pfam" id="PF07690">
    <property type="entry name" value="MFS_1"/>
    <property type="match status" value="1"/>
</dbReference>
<evidence type="ECO:0000313" key="8">
    <source>
        <dbReference type="Proteomes" id="UP000019478"/>
    </source>
</evidence>
<dbReference type="PANTHER" id="PTHR23501:SF195">
    <property type="entry name" value="PEP5"/>
    <property type="match status" value="1"/>
</dbReference>
<keyword evidence="4 5" id="KW-0472">Membrane</keyword>
<feature type="transmembrane region" description="Helical" evidence="5">
    <location>
        <begin position="101"/>
        <end position="121"/>
    </location>
</feature>
<evidence type="ECO:0000313" key="7">
    <source>
        <dbReference type="EMBL" id="EXJ82855.1"/>
    </source>
</evidence>
<feature type="transmembrane region" description="Helical" evidence="5">
    <location>
        <begin position="62"/>
        <end position="81"/>
    </location>
</feature>
<feature type="transmembrane region" description="Helical" evidence="5">
    <location>
        <begin position="133"/>
        <end position="150"/>
    </location>
</feature>
<accession>W9XZT6</accession>
<dbReference type="EMBL" id="AMGY01000005">
    <property type="protein sequence ID" value="EXJ82855.1"/>
    <property type="molecule type" value="Genomic_DNA"/>
</dbReference>
<organism evidence="7 8">
    <name type="scientific">Capronia epimyces CBS 606.96</name>
    <dbReference type="NCBI Taxonomy" id="1182542"/>
    <lineage>
        <taxon>Eukaryota</taxon>
        <taxon>Fungi</taxon>
        <taxon>Dikarya</taxon>
        <taxon>Ascomycota</taxon>
        <taxon>Pezizomycotina</taxon>
        <taxon>Eurotiomycetes</taxon>
        <taxon>Chaetothyriomycetidae</taxon>
        <taxon>Chaetothyriales</taxon>
        <taxon>Herpotrichiellaceae</taxon>
        <taxon>Capronia</taxon>
    </lineage>
</organism>
<protein>
    <recommendedName>
        <fullName evidence="6">Major facilitator superfamily (MFS) profile domain-containing protein</fullName>
    </recommendedName>
</protein>
<dbReference type="Proteomes" id="UP000019478">
    <property type="component" value="Unassembled WGS sequence"/>
</dbReference>
<evidence type="ECO:0000256" key="5">
    <source>
        <dbReference type="SAM" id="Phobius"/>
    </source>
</evidence>
<comment type="subcellular location">
    <subcellularLocation>
        <location evidence="1">Membrane</location>
        <topology evidence="1">Multi-pass membrane protein</topology>
    </subcellularLocation>
</comment>
<name>W9XZT6_9EURO</name>
<feature type="transmembrane region" description="Helical" evidence="5">
    <location>
        <begin position="220"/>
        <end position="240"/>
    </location>
</feature>
<evidence type="ECO:0000259" key="6">
    <source>
        <dbReference type="PROSITE" id="PS50850"/>
    </source>
</evidence>
<sequence length="612" mass="66716">MSEALEKELQLEGLKKPQTQTQTKTRIVVAEHIEDCSDSDSLSLDELKPVDAKPYRLNGYKLLAISGIIVGYLADSFNTQLTGSTYTDLDKKLGSASRPDAYAVWIACMLELVGTAFAPFVGYVSDIFGRRQFLLLGPVFGTFGNLASTYANSIPQIYGTEIITGFGILFKQVSVAAVAEIFPRNWRPLVFGCFWASLAPSEGFAPVIGATIIAYRSWRLMYWIPVALNFLSFILVYLFYHPLDQHVREVGKTAWQQLASLDYVSGALVGFGTALALIGVSLAEYTLGWRDSRALGCVVAGAVLLVGGVGPWEYFMRHRLHYPMYPSTALSNFRGYTLNLIPTAAVTLIASTGAFMWPVLVQTLFERDPVKASWLVAAPMIAGVFLAPVFGWIFQRFAYQSNWIITCLSALLTTFTALQAVVTPHSKVASTLLACLVNVAWTGLLVGFAAVFMLVPHRYLGTSTTTYARLRVCIHAGGALIFPTMLKNTIPRYLVRHVAMPLMALGVNPVLIPKVIAALTSSTSDKTVLGELSSEQLSTAVNGAKWAAVHTYRIIFFSTLAWGGAGTAIVALTKSFGPEMTPAVEIELLEGLHINVEHDTGKGPVIGQEQWL</sequence>
<dbReference type="eggNOG" id="KOG0254">
    <property type="taxonomic scope" value="Eukaryota"/>
</dbReference>
<evidence type="ECO:0000256" key="4">
    <source>
        <dbReference type="ARBA" id="ARBA00023136"/>
    </source>
</evidence>
<dbReference type="GO" id="GO:0005886">
    <property type="term" value="C:plasma membrane"/>
    <property type="evidence" value="ECO:0007669"/>
    <property type="project" value="TreeGrafter"/>
</dbReference>
<feature type="transmembrane region" description="Helical" evidence="5">
    <location>
        <begin position="293"/>
        <end position="315"/>
    </location>
</feature>
<feature type="domain" description="Major facilitator superfamily (MFS) profile" evidence="6">
    <location>
        <begin position="64"/>
        <end position="612"/>
    </location>
</feature>
<feature type="transmembrane region" description="Helical" evidence="5">
    <location>
        <begin position="372"/>
        <end position="394"/>
    </location>
</feature>
<keyword evidence="2 5" id="KW-0812">Transmembrane</keyword>
<feature type="transmembrane region" description="Helical" evidence="5">
    <location>
        <begin position="403"/>
        <end position="422"/>
    </location>
</feature>
<dbReference type="PROSITE" id="PS00216">
    <property type="entry name" value="SUGAR_TRANSPORT_1"/>
    <property type="match status" value="1"/>
</dbReference>
<feature type="transmembrane region" description="Helical" evidence="5">
    <location>
        <begin position="261"/>
        <end position="281"/>
    </location>
</feature>
<dbReference type="PANTHER" id="PTHR23501">
    <property type="entry name" value="MAJOR FACILITATOR SUPERFAMILY"/>
    <property type="match status" value="1"/>
</dbReference>
<dbReference type="OrthoDB" id="4139357at2759"/>
<proteinExistence type="predicted"/>
<dbReference type="PROSITE" id="PS50850">
    <property type="entry name" value="MFS"/>
    <property type="match status" value="1"/>
</dbReference>
<feature type="transmembrane region" description="Helical" evidence="5">
    <location>
        <begin position="189"/>
        <end position="214"/>
    </location>
</feature>
<evidence type="ECO:0000256" key="1">
    <source>
        <dbReference type="ARBA" id="ARBA00004141"/>
    </source>
</evidence>
<reference evidence="7 8" key="1">
    <citation type="submission" date="2013-03" db="EMBL/GenBank/DDBJ databases">
        <title>The Genome Sequence of Capronia epimyces CBS 606.96.</title>
        <authorList>
            <consortium name="The Broad Institute Genomics Platform"/>
            <person name="Cuomo C."/>
            <person name="de Hoog S."/>
            <person name="Gorbushina A."/>
            <person name="Walker B."/>
            <person name="Young S.K."/>
            <person name="Zeng Q."/>
            <person name="Gargeya S."/>
            <person name="Fitzgerald M."/>
            <person name="Haas B."/>
            <person name="Abouelleil A."/>
            <person name="Allen A.W."/>
            <person name="Alvarado L."/>
            <person name="Arachchi H.M."/>
            <person name="Berlin A.M."/>
            <person name="Chapman S.B."/>
            <person name="Gainer-Dewar J."/>
            <person name="Goldberg J."/>
            <person name="Griggs A."/>
            <person name="Gujja S."/>
            <person name="Hansen M."/>
            <person name="Howarth C."/>
            <person name="Imamovic A."/>
            <person name="Ireland A."/>
            <person name="Larimer J."/>
            <person name="McCowan C."/>
            <person name="Murphy C."/>
            <person name="Pearson M."/>
            <person name="Poon T.W."/>
            <person name="Priest M."/>
            <person name="Roberts A."/>
            <person name="Saif S."/>
            <person name="Shea T."/>
            <person name="Sisk P."/>
            <person name="Sykes S."/>
            <person name="Wortman J."/>
            <person name="Nusbaum C."/>
            <person name="Birren B."/>
        </authorList>
    </citation>
    <scope>NUCLEOTIDE SEQUENCE [LARGE SCALE GENOMIC DNA]</scope>
    <source>
        <strain evidence="7 8">CBS 606.96</strain>
    </source>
</reference>
<dbReference type="RefSeq" id="XP_007734978.1">
    <property type="nucleotide sequence ID" value="XM_007736788.1"/>
</dbReference>